<organism evidence="1 2">
    <name type="scientific">Senna tora</name>
    <dbReference type="NCBI Taxonomy" id="362788"/>
    <lineage>
        <taxon>Eukaryota</taxon>
        <taxon>Viridiplantae</taxon>
        <taxon>Streptophyta</taxon>
        <taxon>Embryophyta</taxon>
        <taxon>Tracheophyta</taxon>
        <taxon>Spermatophyta</taxon>
        <taxon>Magnoliopsida</taxon>
        <taxon>eudicotyledons</taxon>
        <taxon>Gunneridae</taxon>
        <taxon>Pentapetalae</taxon>
        <taxon>rosids</taxon>
        <taxon>fabids</taxon>
        <taxon>Fabales</taxon>
        <taxon>Fabaceae</taxon>
        <taxon>Caesalpinioideae</taxon>
        <taxon>Cassia clade</taxon>
        <taxon>Senna</taxon>
    </lineage>
</organism>
<comment type="caution">
    <text evidence="1">The sequence shown here is derived from an EMBL/GenBank/DDBJ whole genome shotgun (WGS) entry which is preliminary data.</text>
</comment>
<protein>
    <submittedName>
        <fullName evidence="1">Uncharacterized protein</fullName>
    </submittedName>
</protein>
<dbReference type="EMBL" id="JAAIUW010000008">
    <property type="protein sequence ID" value="KAF7821744.1"/>
    <property type="molecule type" value="Genomic_DNA"/>
</dbReference>
<keyword evidence="2" id="KW-1185">Reference proteome</keyword>
<evidence type="ECO:0000313" key="2">
    <source>
        <dbReference type="Proteomes" id="UP000634136"/>
    </source>
</evidence>
<name>A0A834TQG0_9FABA</name>
<sequence length="205" mass="23376">MTEQEVCCYFLRSLKDPRYDLMLVVPFEDFSQLITMGEDIDFEIQEGHMAPLIGTQLSTVRGGEVPDDSTSFVNRLNQLMPITLNTLAFSVVPRMPTKTSLFSLDVSYLPPLPEYQKAIKPFNVPTIPSTCSLSPPIPRNAIHPSEPHLYTSNRVVNQAKGTRQENVQHAKVFLILHTYHMMSSRWPNIERRGGQKQRSKVREAF</sequence>
<evidence type="ECO:0000313" key="1">
    <source>
        <dbReference type="EMBL" id="KAF7821744.1"/>
    </source>
</evidence>
<dbReference type="AlphaFoldDB" id="A0A834TQG0"/>
<gene>
    <name evidence="1" type="ORF">G2W53_027199</name>
</gene>
<reference evidence="1" key="1">
    <citation type="submission" date="2020-09" db="EMBL/GenBank/DDBJ databases">
        <title>Genome-Enabled Discovery of Anthraquinone Biosynthesis in Senna tora.</title>
        <authorList>
            <person name="Kang S.-H."/>
            <person name="Pandey R.P."/>
            <person name="Lee C.-M."/>
            <person name="Sim J.-S."/>
            <person name="Jeong J.-T."/>
            <person name="Choi B.-S."/>
            <person name="Jung M."/>
            <person name="Ginzburg D."/>
            <person name="Zhao K."/>
            <person name="Won S.Y."/>
            <person name="Oh T.-J."/>
            <person name="Yu Y."/>
            <person name="Kim N.-H."/>
            <person name="Lee O.R."/>
            <person name="Lee T.-H."/>
            <person name="Bashyal P."/>
            <person name="Kim T.-S."/>
            <person name="Lee W.-H."/>
            <person name="Kawkins C."/>
            <person name="Kim C.-K."/>
            <person name="Kim J.S."/>
            <person name="Ahn B.O."/>
            <person name="Rhee S.Y."/>
            <person name="Sohng J.K."/>
        </authorList>
    </citation>
    <scope>NUCLEOTIDE SEQUENCE</scope>
    <source>
        <tissue evidence="1">Leaf</tissue>
    </source>
</reference>
<accession>A0A834TQG0</accession>
<proteinExistence type="predicted"/>
<dbReference type="Proteomes" id="UP000634136">
    <property type="component" value="Unassembled WGS sequence"/>
</dbReference>